<dbReference type="InterPro" id="IPR058245">
    <property type="entry name" value="NreC/VraR/RcsB-like_REC"/>
</dbReference>
<dbReference type="InterPro" id="IPR051677">
    <property type="entry name" value="AfsR-DnrI-RedD_regulator"/>
</dbReference>
<dbReference type="Gene3D" id="3.40.50.2300">
    <property type="match status" value="1"/>
</dbReference>
<dbReference type="Proteomes" id="UP001236806">
    <property type="component" value="Unassembled WGS sequence"/>
</dbReference>
<dbReference type="Pfam" id="PF03704">
    <property type="entry name" value="BTAD"/>
    <property type="match status" value="1"/>
</dbReference>
<evidence type="ECO:0000256" key="6">
    <source>
        <dbReference type="PROSITE-ProRule" id="PRU01091"/>
    </source>
</evidence>
<dbReference type="SUPFAM" id="SSF46894">
    <property type="entry name" value="C-terminal effector domain of the bipartite response regulators"/>
    <property type="match status" value="1"/>
</dbReference>
<gene>
    <name evidence="9" type="ORF">QFZ36_001452</name>
</gene>
<dbReference type="Pfam" id="PF00486">
    <property type="entry name" value="Trans_reg_C"/>
    <property type="match status" value="1"/>
</dbReference>
<dbReference type="SMART" id="SM00448">
    <property type="entry name" value="REC"/>
    <property type="match status" value="1"/>
</dbReference>
<dbReference type="EMBL" id="JAUSXB010000001">
    <property type="protein sequence ID" value="MDQ0673891.1"/>
    <property type="molecule type" value="Genomic_DNA"/>
</dbReference>
<reference evidence="9 10" key="1">
    <citation type="submission" date="2023-07" db="EMBL/GenBank/DDBJ databases">
        <title>Comparative genomics of wheat-associated soil bacteria to identify genetic determinants of phenazine resistance.</title>
        <authorList>
            <person name="Mouncey N."/>
        </authorList>
    </citation>
    <scope>NUCLEOTIDE SEQUENCE [LARGE SCALE GENOMIC DNA]</scope>
    <source>
        <strain evidence="9 10">W1I3</strain>
    </source>
</reference>
<evidence type="ECO:0000256" key="2">
    <source>
        <dbReference type="ARBA" id="ARBA00023015"/>
    </source>
</evidence>
<accession>A0ABU0PIV4</accession>
<organism evidence="9 10">
    <name type="scientific">Pseudarthrobacter siccitolerans</name>
    <dbReference type="NCBI Taxonomy" id="861266"/>
    <lineage>
        <taxon>Bacteria</taxon>
        <taxon>Bacillati</taxon>
        <taxon>Actinomycetota</taxon>
        <taxon>Actinomycetes</taxon>
        <taxon>Micrococcales</taxon>
        <taxon>Micrococcaceae</taxon>
        <taxon>Pseudarthrobacter</taxon>
    </lineage>
</organism>
<dbReference type="SUPFAM" id="SSF52172">
    <property type="entry name" value="CheY-like"/>
    <property type="match status" value="1"/>
</dbReference>
<evidence type="ECO:0000313" key="10">
    <source>
        <dbReference type="Proteomes" id="UP001236806"/>
    </source>
</evidence>
<dbReference type="RefSeq" id="WP_306635092.1">
    <property type="nucleotide sequence ID" value="NZ_JAUSXB010000001.1"/>
</dbReference>
<evidence type="ECO:0000256" key="5">
    <source>
        <dbReference type="PROSITE-ProRule" id="PRU00169"/>
    </source>
</evidence>
<dbReference type="CDD" id="cd17535">
    <property type="entry name" value="REC_NarL-like"/>
    <property type="match status" value="1"/>
</dbReference>
<dbReference type="InterPro" id="IPR011990">
    <property type="entry name" value="TPR-like_helical_dom_sf"/>
</dbReference>
<dbReference type="InterPro" id="IPR001789">
    <property type="entry name" value="Sig_transdc_resp-reg_receiver"/>
</dbReference>
<feature type="DNA-binding region" description="OmpR/PhoB-type" evidence="6">
    <location>
        <begin position="14"/>
        <end position="121"/>
    </location>
</feature>
<dbReference type="InterPro" id="IPR011006">
    <property type="entry name" value="CheY-like_superfamily"/>
</dbReference>
<dbReference type="Pfam" id="PF00072">
    <property type="entry name" value="Response_reg"/>
    <property type="match status" value="1"/>
</dbReference>
<proteinExistence type="inferred from homology"/>
<feature type="domain" description="Response regulatory" evidence="7">
    <location>
        <begin position="289"/>
        <end position="405"/>
    </location>
</feature>
<keyword evidence="2" id="KW-0805">Transcription regulation</keyword>
<name>A0ABU0PIV4_9MICC</name>
<dbReference type="SUPFAM" id="SSF48452">
    <property type="entry name" value="TPR-like"/>
    <property type="match status" value="1"/>
</dbReference>
<evidence type="ECO:0000256" key="4">
    <source>
        <dbReference type="ARBA" id="ARBA00023163"/>
    </source>
</evidence>
<dbReference type="SMART" id="SM00862">
    <property type="entry name" value="Trans_reg_C"/>
    <property type="match status" value="1"/>
</dbReference>
<comment type="caution">
    <text evidence="9">The sequence shown here is derived from an EMBL/GenBank/DDBJ whole genome shotgun (WGS) entry which is preliminary data.</text>
</comment>
<dbReference type="InterPro" id="IPR016032">
    <property type="entry name" value="Sig_transdc_resp-reg_C-effctor"/>
</dbReference>
<evidence type="ECO:0000313" key="9">
    <source>
        <dbReference type="EMBL" id="MDQ0673891.1"/>
    </source>
</evidence>
<comment type="similarity">
    <text evidence="1">Belongs to the AfsR/DnrI/RedD regulatory family.</text>
</comment>
<dbReference type="PROSITE" id="PS50110">
    <property type="entry name" value="RESPONSE_REGULATORY"/>
    <property type="match status" value="1"/>
</dbReference>
<keyword evidence="10" id="KW-1185">Reference proteome</keyword>
<dbReference type="PANTHER" id="PTHR35807:SF1">
    <property type="entry name" value="TRANSCRIPTIONAL REGULATOR REDD"/>
    <property type="match status" value="1"/>
</dbReference>
<dbReference type="SMART" id="SM01043">
    <property type="entry name" value="BTAD"/>
    <property type="match status" value="1"/>
</dbReference>
<evidence type="ECO:0000259" key="7">
    <source>
        <dbReference type="PROSITE" id="PS50110"/>
    </source>
</evidence>
<dbReference type="PROSITE" id="PS51755">
    <property type="entry name" value="OMPR_PHOB"/>
    <property type="match status" value="1"/>
</dbReference>
<dbReference type="InterPro" id="IPR005158">
    <property type="entry name" value="BTAD"/>
</dbReference>
<protein>
    <submittedName>
        <fullName evidence="9">DNA-binding SARP family transcriptional activator/ActR/RegA family two-component response regulator</fullName>
    </submittedName>
</protein>
<sequence length="411" mass="44236">MTSAGLAVEGRTMESVLTAPDPCRLDVRIIGPLRIRRGETVLGYGELGGPKPRQIFELLLLNLGVPISKDRLIDILWAGQAPAEALPTVESYVSVLRRRLQPGMGKDGPLRTVAGGYMLDRSLVDLDLDRFDALVRAAESAVPQRAIVLLQEALGLATAPLLGEELVPSWAESERSRHAARVFRARTLAAESALALGNTKLAVIWAREAIADDPLSEQAWTALVLGLEKSGQPTEALRVFDQCRRIMNRELGCGPGEALRSIYARLLKATTHVIDPPAEPVPDGRPTIRIMIINRHRTFTELLAAALEREPDMSNVGTADSAQSGVDLVRELEPDVVLLGSRLRDADGIAAALRILADAPRTRILMLGGTPKPEVQRQAAAAGISAFLPNDGSLATLLSAVRRKTADAQVS</sequence>
<evidence type="ECO:0000256" key="1">
    <source>
        <dbReference type="ARBA" id="ARBA00005820"/>
    </source>
</evidence>
<dbReference type="InterPro" id="IPR001867">
    <property type="entry name" value="OmpR/PhoB-type_DNA-bd"/>
</dbReference>
<dbReference type="Gene3D" id="1.10.10.10">
    <property type="entry name" value="Winged helix-like DNA-binding domain superfamily/Winged helix DNA-binding domain"/>
    <property type="match status" value="1"/>
</dbReference>
<dbReference type="InterPro" id="IPR036388">
    <property type="entry name" value="WH-like_DNA-bd_sf"/>
</dbReference>
<keyword evidence="4" id="KW-0804">Transcription</keyword>
<dbReference type="Gene3D" id="1.25.40.10">
    <property type="entry name" value="Tetratricopeptide repeat domain"/>
    <property type="match status" value="1"/>
</dbReference>
<keyword evidence="3 6" id="KW-0238">DNA-binding</keyword>
<dbReference type="GO" id="GO:0003677">
    <property type="term" value="F:DNA binding"/>
    <property type="evidence" value="ECO:0007669"/>
    <property type="project" value="UniProtKB-KW"/>
</dbReference>
<evidence type="ECO:0000256" key="3">
    <source>
        <dbReference type="ARBA" id="ARBA00023125"/>
    </source>
</evidence>
<comment type="caution">
    <text evidence="5">Lacks conserved residue(s) required for the propagation of feature annotation.</text>
</comment>
<evidence type="ECO:0000259" key="8">
    <source>
        <dbReference type="PROSITE" id="PS51755"/>
    </source>
</evidence>
<dbReference type="PANTHER" id="PTHR35807">
    <property type="entry name" value="TRANSCRIPTIONAL REGULATOR REDD-RELATED"/>
    <property type="match status" value="1"/>
</dbReference>
<feature type="domain" description="OmpR/PhoB-type" evidence="8">
    <location>
        <begin position="14"/>
        <end position="121"/>
    </location>
</feature>